<feature type="region of interest" description="Disordered" evidence="1">
    <location>
        <begin position="168"/>
        <end position="230"/>
    </location>
</feature>
<feature type="compositionally biased region" description="Basic and acidic residues" evidence="1">
    <location>
        <begin position="51"/>
        <end position="67"/>
    </location>
</feature>
<feature type="region of interest" description="Disordered" evidence="1">
    <location>
        <begin position="22"/>
        <end position="80"/>
    </location>
</feature>
<dbReference type="Proteomes" id="UP001321498">
    <property type="component" value="Chromosome"/>
</dbReference>
<keyword evidence="3" id="KW-1185">Reference proteome</keyword>
<accession>A0ABM8G959</accession>
<evidence type="ECO:0000313" key="3">
    <source>
        <dbReference type="Proteomes" id="UP001321498"/>
    </source>
</evidence>
<proteinExistence type="predicted"/>
<feature type="compositionally biased region" description="Basic and acidic residues" evidence="1">
    <location>
        <begin position="202"/>
        <end position="230"/>
    </location>
</feature>
<feature type="region of interest" description="Disordered" evidence="1">
    <location>
        <begin position="92"/>
        <end position="111"/>
    </location>
</feature>
<protein>
    <submittedName>
        <fullName evidence="2">Uncharacterized protein</fullName>
    </submittedName>
</protein>
<organism evidence="2 3">
    <name type="scientific">Naasia aerilata</name>
    <dbReference type="NCBI Taxonomy" id="1162966"/>
    <lineage>
        <taxon>Bacteria</taxon>
        <taxon>Bacillati</taxon>
        <taxon>Actinomycetota</taxon>
        <taxon>Actinomycetes</taxon>
        <taxon>Micrococcales</taxon>
        <taxon>Microbacteriaceae</taxon>
        <taxon>Naasia</taxon>
    </lineage>
</organism>
<sequence length="230" mass="24293">MRGEPGDPLHVEVVGGLVEEEDVPVADEQCGERHPPPLTAAQLREGGVPGDVRDQAGDDVPDPRVSRPDVLGGVADDHLGHRPGVAERVALSEHADAHAAPAGHASAVWGQLPREHLEQRGLAVAVAADDPDAVAVGDPDRDLVEDHASRVLEVQPFGAEEVCHCSNASRPRAGARPGPRRADAPGQLTGRLQPSGRVATAHRCDTSARLRHAREGPRPGRQSERTRAPE</sequence>
<name>A0ABM8G959_9MICO</name>
<dbReference type="EMBL" id="AP027731">
    <property type="protein sequence ID" value="BDZ44728.1"/>
    <property type="molecule type" value="Genomic_DNA"/>
</dbReference>
<gene>
    <name evidence="2" type="ORF">GCM10025866_06370</name>
</gene>
<feature type="compositionally biased region" description="Low complexity" evidence="1">
    <location>
        <begin position="98"/>
        <end position="107"/>
    </location>
</feature>
<reference evidence="3" key="1">
    <citation type="journal article" date="2019" name="Int. J. Syst. Evol. Microbiol.">
        <title>The Global Catalogue of Microorganisms (GCM) 10K type strain sequencing project: providing services to taxonomists for standard genome sequencing and annotation.</title>
        <authorList>
            <consortium name="The Broad Institute Genomics Platform"/>
            <consortium name="The Broad Institute Genome Sequencing Center for Infectious Disease"/>
            <person name="Wu L."/>
            <person name="Ma J."/>
        </authorList>
    </citation>
    <scope>NUCLEOTIDE SEQUENCE [LARGE SCALE GENOMIC DNA]</scope>
    <source>
        <strain evidence="3">NBRC 108725</strain>
    </source>
</reference>
<evidence type="ECO:0000313" key="2">
    <source>
        <dbReference type="EMBL" id="BDZ44728.1"/>
    </source>
</evidence>
<evidence type="ECO:0000256" key="1">
    <source>
        <dbReference type="SAM" id="MobiDB-lite"/>
    </source>
</evidence>